<keyword evidence="3" id="KW-1185">Reference proteome</keyword>
<sequence length="45" mass="4695">MQEVLLRNSVSVAARRNAGRVGPGSTIPQDEVALLTTASSTRTPS</sequence>
<organism evidence="2 3">
    <name type="scientific">Streptomyces turgidiscabies (strain Car8)</name>
    <dbReference type="NCBI Taxonomy" id="698760"/>
    <lineage>
        <taxon>Bacteria</taxon>
        <taxon>Bacillati</taxon>
        <taxon>Actinomycetota</taxon>
        <taxon>Actinomycetes</taxon>
        <taxon>Kitasatosporales</taxon>
        <taxon>Streptomycetaceae</taxon>
        <taxon>Streptomyces</taxon>
    </lineage>
</organism>
<name>L7F1R4_STRT8</name>
<evidence type="ECO:0000313" key="3">
    <source>
        <dbReference type="Proteomes" id="UP000010931"/>
    </source>
</evidence>
<gene>
    <name evidence="2" type="ORF">STRTUCAR8_00464</name>
</gene>
<dbReference type="PATRIC" id="fig|698760.3.peg.5603"/>
<dbReference type="EMBL" id="AEJB01000367">
    <property type="protein sequence ID" value="ELP65578.1"/>
    <property type="molecule type" value="Genomic_DNA"/>
</dbReference>
<dbReference type="AlphaFoldDB" id="L7F1R4"/>
<comment type="caution">
    <text evidence="2">The sequence shown here is derived from an EMBL/GenBank/DDBJ whole genome shotgun (WGS) entry which is preliminary data.</text>
</comment>
<evidence type="ECO:0000256" key="1">
    <source>
        <dbReference type="SAM" id="MobiDB-lite"/>
    </source>
</evidence>
<dbReference type="Proteomes" id="UP000010931">
    <property type="component" value="Unassembled WGS sequence"/>
</dbReference>
<feature type="compositionally biased region" description="Polar residues" evidence="1">
    <location>
        <begin position="36"/>
        <end position="45"/>
    </location>
</feature>
<evidence type="ECO:0000313" key="2">
    <source>
        <dbReference type="EMBL" id="ELP65578.1"/>
    </source>
</evidence>
<accession>L7F1R4</accession>
<reference evidence="2 3" key="1">
    <citation type="journal article" date="2011" name="Plasmid">
        <title>Streptomyces turgidiscabies Car8 contains a modular pathogenicity island that shares virulence genes with other actinobacterial plant pathogens.</title>
        <authorList>
            <person name="Huguet-Tapia J.C."/>
            <person name="Badger J.H."/>
            <person name="Loria R."/>
            <person name="Pettis G.S."/>
        </authorList>
    </citation>
    <scope>NUCLEOTIDE SEQUENCE [LARGE SCALE GENOMIC DNA]</scope>
    <source>
        <strain evidence="2 3">Car8</strain>
    </source>
</reference>
<feature type="region of interest" description="Disordered" evidence="1">
    <location>
        <begin position="17"/>
        <end position="45"/>
    </location>
</feature>
<protein>
    <submittedName>
        <fullName evidence="2">Uncharacterized protein</fullName>
    </submittedName>
</protein>
<proteinExistence type="predicted"/>